<dbReference type="Proteomes" id="UP000886657">
    <property type="component" value="Unassembled WGS sequence"/>
</dbReference>
<evidence type="ECO:0000256" key="1">
    <source>
        <dbReference type="SAM" id="MobiDB-lite"/>
    </source>
</evidence>
<comment type="caution">
    <text evidence="2">The sequence shown here is derived from an EMBL/GenBank/DDBJ whole genome shotgun (WGS) entry which is preliminary data.</text>
</comment>
<feature type="region of interest" description="Disordered" evidence="1">
    <location>
        <begin position="1"/>
        <end position="21"/>
    </location>
</feature>
<evidence type="ECO:0000313" key="3">
    <source>
        <dbReference type="Proteomes" id="UP000886657"/>
    </source>
</evidence>
<name>A0A9D7SLH3_9BACT</name>
<accession>A0A9D7SLH3</accession>
<dbReference type="AlphaFoldDB" id="A0A9D7SLH3"/>
<evidence type="ECO:0000313" key="2">
    <source>
        <dbReference type="EMBL" id="MBK9798011.1"/>
    </source>
</evidence>
<gene>
    <name evidence="2" type="ORF">IPP58_16325</name>
</gene>
<organism evidence="2 3">
    <name type="scientific">Candidatus Geothrix skivensis</name>
    <dbReference type="NCBI Taxonomy" id="2954439"/>
    <lineage>
        <taxon>Bacteria</taxon>
        <taxon>Pseudomonadati</taxon>
        <taxon>Acidobacteriota</taxon>
        <taxon>Holophagae</taxon>
        <taxon>Holophagales</taxon>
        <taxon>Holophagaceae</taxon>
        <taxon>Geothrix</taxon>
    </lineage>
</organism>
<protein>
    <submittedName>
        <fullName evidence="2">Uncharacterized protein</fullName>
    </submittedName>
</protein>
<proteinExistence type="predicted"/>
<sequence>MNASPEKAPKKVKEKRQTPEERQEALRYNHMMYGPTAGELRPVAKKTNLGIAYLKHPKFQSLITAFRKGTVFQFDVTDKGKVFTISTDGSQISFDGKTIYYSRPLNKHEENLLLDRAAAVQYQGIDALVHLAVAVLRALPELGSPQLSYMDQQFYYGIETLESGIADQGPNLLIGSFKHSKVVEKARK</sequence>
<dbReference type="EMBL" id="JADKIO010000013">
    <property type="protein sequence ID" value="MBK9798011.1"/>
    <property type="molecule type" value="Genomic_DNA"/>
</dbReference>
<reference evidence="2" key="1">
    <citation type="submission" date="2020-10" db="EMBL/GenBank/DDBJ databases">
        <title>Connecting structure to function with the recovery of over 1000 high-quality activated sludge metagenome-assembled genomes encoding full-length rRNA genes using long-read sequencing.</title>
        <authorList>
            <person name="Singleton C.M."/>
            <person name="Petriglieri F."/>
            <person name="Kristensen J.M."/>
            <person name="Kirkegaard R.H."/>
            <person name="Michaelsen T.Y."/>
            <person name="Andersen M.H."/>
            <person name="Karst S.M."/>
            <person name="Dueholm M.S."/>
            <person name="Nielsen P.H."/>
            <person name="Albertsen M."/>
        </authorList>
    </citation>
    <scope>NUCLEOTIDE SEQUENCE</scope>
    <source>
        <strain evidence="2">Skiv_18-Q3-R9-52_MAXAC.067</strain>
    </source>
</reference>
<feature type="compositionally biased region" description="Basic and acidic residues" evidence="1">
    <location>
        <begin position="7"/>
        <end position="21"/>
    </location>
</feature>